<dbReference type="KEGG" id="gry:D7I44_07005"/>
<dbReference type="EMBL" id="CP032624">
    <property type="protein sequence ID" value="AYG05308.1"/>
    <property type="molecule type" value="Genomic_DNA"/>
</dbReference>
<evidence type="ECO:0000313" key="2">
    <source>
        <dbReference type="Proteomes" id="UP000275069"/>
    </source>
</evidence>
<dbReference type="AlphaFoldDB" id="A0A387BRI3"/>
<dbReference type="InterPro" id="IPR042001">
    <property type="entry name" value="Sortase_F"/>
</dbReference>
<proteinExistence type="predicted"/>
<reference evidence="1 2" key="1">
    <citation type="submission" date="2018-09" db="EMBL/GenBank/DDBJ databases">
        <title>Genome sequencing of strain 2DFW10M-5.</title>
        <authorList>
            <person name="Heo J."/>
            <person name="Kim S.-J."/>
            <person name="Kwon S.-W."/>
        </authorList>
    </citation>
    <scope>NUCLEOTIDE SEQUENCE [LARGE SCALE GENOMIC DNA]</scope>
    <source>
        <strain evidence="1 2">2DFW10M-5</strain>
    </source>
</reference>
<protein>
    <submittedName>
        <fullName evidence="1">Class F sortase</fullName>
    </submittedName>
</protein>
<gene>
    <name evidence="1" type="ORF">D7I44_07005</name>
</gene>
<accession>A0A387BRI3</accession>
<keyword evidence="2" id="KW-1185">Reference proteome</keyword>
<name>A0A387BRI3_9MICO</name>
<dbReference type="Proteomes" id="UP000275069">
    <property type="component" value="Chromosome"/>
</dbReference>
<evidence type="ECO:0000313" key="1">
    <source>
        <dbReference type="EMBL" id="AYG05308.1"/>
    </source>
</evidence>
<sequence length="219" mass="22643">MTTMAPRRRRLWAAIALGAIALVLAAGAITAAVLSRAPEDATGKDMRGNSVRLEPGSGLTPQVIHDMNAVADSGDRFRVPSVGLDVPLGALDMTHGTITPPGFASAYDVRNLGVPLSQAPTGTVFVATHSLRNGAVGPGNYLIDVKAQKAKVAVGATIDVADVAYSVTGAKAIGKLDISSDADVWANVPGRLVVITCLQRRDGRASTQNMVITAQLDAH</sequence>
<dbReference type="CDD" id="cd05829">
    <property type="entry name" value="Sortase_F"/>
    <property type="match status" value="1"/>
</dbReference>
<dbReference type="OrthoDB" id="4425249at2"/>
<organism evidence="1 2">
    <name type="scientific">Gryllotalpicola protaetiae</name>
    <dbReference type="NCBI Taxonomy" id="2419771"/>
    <lineage>
        <taxon>Bacteria</taxon>
        <taxon>Bacillati</taxon>
        <taxon>Actinomycetota</taxon>
        <taxon>Actinomycetes</taxon>
        <taxon>Micrococcales</taxon>
        <taxon>Microbacteriaceae</taxon>
        <taxon>Gryllotalpicola</taxon>
    </lineage>
</organism>